<keyword evidence="3" id="KW-1185">Reference proteome</keyword>
<dbReference type="EMBL" id="JANAVB010022800">
    <property type="protein sequence ID" value="KAJ6823488.1"/>
    <property type="molecule type" value="Genomic_DNA"/>
</dbReference>
<sequence length="182" mass="19666">MPVCAWPPDLGRSGWKQVTRSRPSMAWVIGSLEVAVLGSVRWHWPQTEGRGSTRRYAGKAVVVWILEGWPDEVSGEGRLVTVWRRLAMAARAGTEAGRRAGSGSMGRGHQAMADPSCSDHGALRLGFGEKLRTDVSRHDEAATAQAGSSSGSKFRWSEVEARSSRGRPIRSTSALTRVLAVA</sequence>
<dbReference type="Proteomes" id="UP001140949">
    <property type="component" value="Unassembled WGS sequence"/>
</dbReference>
<dbReference type="AlphaFoldDB" id="A0AAX6G591"/>
<evidence type="ECO:0000256" key="1">
    <source>
        <dbReference type="SAM" id="MobiDB-lite"/>
    </source>
</evidence>
<evidence type="ECO:0000313" key="2">
    <source>
        <dbReference type="EMBL" id="KAJ6823488.1"/>
    </source>
</evidence>
<comment type="caution">
    <text evidence="2">The sequence shown here is derived from an EMBL/GenBank/DDBJ whole genome shotgun (WGS) entry which is preliminary data.</text>
</comment>
<accession>A0AAX6G591</accession>
<name>A0AAX6G591_IRIPA</name>
<proteinExistence type="predicted"/>
<reference evidence="2" key="1">
    <citation type="journal article" date="2023" name="GigaByte">
        <title>Genome assembly of the bearded iris, Iris pallida Lam.</title>
        <authorList>
            <person name="Bruccoleri R.E."/>
            <person name="Oakeley E.J."/>
            <person name="Faust A.M.E."/>
            <person name="Altorfer M."/>
            <person name="Dessus-Babus S."/>
            <person name="Burckhardt D."/>
            <person name="Oertli M."/>
            <person name="Naumann U."/>
            <person name="Petersen F."/>
            <person name="Wong J."/>
        </authorList>
    </citation>
    <scope>NUCLEOTIDE SEQUENCE</scope>
    <source>
        <strain evidence="2">GSM-AAB239-AS_SAM_17_03QT</strain>
    </source>
</reference>
<reference evidence="2" key="2">
    <citation type="submission" date="2023-04" db="EMBL/GenBank/DDBJ databases">
        <authorList>
            <person name="Bruccoleri R.E."/>
            <person name="Oakeley E.J."/>
            <person name="Faust A.-M."/>
            <person name="Dessus-Babus S."/>
            <person name="Altorfer M."/>
            <person name="Burckhardt D."/>
            <person name="Oertli M."/>
            <person name="Naumann U."/>
            <person name="Petersen F."/>
            <person name="Wong J."/>
        </authorList>
    </citation>
    <scope>NUCLEOTIDE SEQUENCE</scope>
    <source>
        <strain evidence="2">GSM-AAB239-AS_SAM_17_03QT</strain>
        <tissue evidence="2">Leaf</tissue>
    </source>
</reference>
<protein>
    <submittedName>
        <fullName evidence="2">Pollen-specific leucine-rich repeat extensin-like protein 3</fullName>
    </submittedName>
</protein>
<feature type="region of interest" description="Disordered" evidence="1">
    <location>
        <begin position="137"/>
        <end position="170"/>
    </location>
</feature>
<feature type="compositionally biased region" description="Low complexity" evidence="1">
    <location>
        <begin position="142"/>
        <end position="152"/>
    </location>
</feature>
<evidence type="ECO:0000313" key="3">
    <source>
        <dbReference type="Proteomes" id="UP001140949"/>
    </source>
</evidence>
<organism evidence="2 3">
    <name type="scientific">Iris pallida</name>
    <name type="common">Sweet iris</name>
    <dbReference type="NCBI Taxonomy" id="29817"/>
    <lineage>
        <taxon>Eukaryota</taxon>
        <taxon>Viridiplantae</taxon>
        <taxon>Streptophyta</taxon>
        <taxon>Embryophyta</taxon>
        <taxon>Tracheophyta</taxon>
        <taxon>Spermatophyta</taxon>
        <taxon>Magnoliopsida</taxon>
        <taxon>Liliopsida</taxon>
        <taxon>Asparagales</taxon>
        <taxon>Iridaceae</taxon>
        <taxon>Iridoideae</taxon>
        <taxon>Irideae</taxon>
        <taxon>Iris</taxon>
    </lineage>
</organism>
<feature type="region of interest" description="Disordered" evidence="1">
    <location>
        <begin position="94"/>
        <end position="115"/>
    </location>
</feature>
<gene>
    <name evidence="2" type="ORF">M6B38_383335</name>
</gene>